<keyword evidence="3" id="KW-1185">Reference proteome</keyword>
<gene>
    <name evidence="2" type="ORF">BpHYR1_036235</name>
</gene>
<evidence type="ECO:0000256" key="1">
    <source>
        <dbReference type="SAM" id="MobiDB-lite"/>
    </source>
</evidence>
<dbReference type="Proteomes" id="UP000276133">
    <property type="component" value="Unassembled WGS sequence"/>
</dbReference>
<accession>A0A3M7QV30</accession>
<reference evidence="2 3" key="1">
    <citation type="journal article" date="2018" name="Sci. Rep.">
        <title>Genomic signatures of local adaptation to the degree of environmental predictability in rotifers.</title>
        <authorList>
            <person name="Franch-Gras L."/>
            <person name="Hahn C."/>
            <person name="Garcia-Roger E.M."/>
            <person name="Carmona M.J."/>
            <person name="Serra M."/>
            <person name="Gomez A."/>
        </authorList>
    </citation>
    <scope>NUCLEOTIDE SEQUENCE [LARGE SCALE GENOMIC DNA]</scope>
    <source>
        <strain evidence="2">HYR1</strain>
    </source>
</reference>
<feature type="region of interest" description="Disordered" evidence="1">
    <location>
        <begin position="129"/>
        <end position="160"/>
    </location>
</feature>
<feature type="compositionally biased region" description="Basic and acidic residues" evidence="1">
    <location>
        <begin position="146"/>
        <end position="160"/>
    </location>
</feature>
<dbReference type="AlphaFoldDB" id="A0A3M7QV30"/>
<evidence type="ECO:0000313" key="2">
    <source>
        <dbReference type="EMBL" id="RNA14964.1"/>
    </source>
</evidence>
<proteinExistence type="predicted"/>
<name>A0A3M7QV30_BRAPC</name>
<organism evidence="2 3">
    <name type="scientific">Brachionus plicatilis</name>
    <name type="common">Marine rotifer</name>
    <name type="synonym">Brachionus muelleri</name>
    <dbReference type="NCBI Taxonomy" id="10195"/>
    <lineage>
        <taxon>Eukaryota</taxon>
        <taxon>Metazoa</taxon>
        <taxon>Spiralia</taxon>
        <taxon>Gnathifera</taxon>
        <taxon>Rotifera</taxon>
        <taxon>Eurotatoria</taxon>
        <taxon>Monogononta</taxon>
        <taxon>Pseudotrocha</taxon>
        <taxon>Ploima</taxon>
        <taxon>Brachionidae</taxon>
        <taxon>Brachionus</taxon>
    </lineage>
</organism>
<protein>
    <submittedName>
        <fullName evidence="2">Uncharacterized protein</fullName>
    </submittedName>
</protein>
<evidence type="ECO:0000313" key="3">
    <source>
        <dbReference type="Proteomes" id="UP000276133"/>
    </source>
</evidence>
<comment type="caution">
    <text evidence="2">The sequence shown here is derived from an EMBL/GenBank/DDBJ whole genome shotgun (WGS) entry which is preliminary data.</text>
</comment>
<dbReference type="EMBL" id="REGN01005073">
    <property type="protein sequence ID" value="RNA14964.1"/>
    <property type="molecule type" value="Genomic_DNA"/>
</dbReference>
<sequence length="160" mass="18814">MLGSKNEFNQGKDLFKEFLELQRSFNSSTIGLNVKIDFNFCFFLKYHEEIGQTVIDFLINAKNYLYEALIILDLYPKVYKNRIINLEYNLRNKNKLIVPKRKPKLFDVLNLFIIGIFCDAHKGSDNVYDNGQKSRVNSSSSSYYIPKEERKKPPNLEIKE</sequence>